<dbReference type="RefSeq" id="WP_091238224.1">
    <property type="nucleotide sequence ID" value="NZ_FNIR01000001.1"/>
</dbReference>
<organism evidence="2 3">
    <name type="scientific">Klenkia soli</name>
    <dbReference type="NCBI Taxonomy" id="1052260"/>
    <lineage>
        <taxon>Bacteria</taxon>
        <taxon>Bacillati</taxon>
        <taxon>Actinomycetota</taxon>
        <taxon>Actinomycetes</taxon>
        <taxon>Geodermatophilales</taxon>
        <taxon>Geodermatophilaceae</taxon>
        <taxon>Klenkia</taxon>
    </lineage>
</organism>
<dbReference type="GO" id="GO:0016747">
    <property type="term" value="F:acyltransferase activity, transferring groups other than amino-acyl groups"/>
    <property type="evidence" value="ECO:0007669"/>
    <property type="project" value="InterPro"/>
</dbReference>
<dbReference type="EMBL" id="FNIR01000001">
    <property type="protein sequence ID" value="SDN55107.1"/>
    <property type="molecule type" value="Genomic_DNA"/>
</dbReference>
<dbReference type="STRING" id="1052260.SAMN05660199_00255"/>
<keyword evidence="2" id="KW-0808">Transferase</keyword>
<dbReference type="SUPFAM" id="SSF55729">
    <property type="entry name" value="Acyl-CoA N-acyltransferases (Nat)"/>
    <property type="match status" value="1"/>
</dbReference>
<dbReference type="InterPro" id="IPR056935">
    <property type="entry name" value="Rv0428c-like_C"/>
</dbReference>
<feature type="domain" description="N-acetyltransferase" evidence="1">
    <location>
        <begin position="121"/>
        <end position="251"/>
    </location>
</feature>
<dbReference type="InterPro" id="IPR016181">
    <property type="entry name" value="Acyl_CoA_acyltransferase"/>
</dbReference>
<dbReference type="OrthoDB" id="9775595at2"/>
<evidence type="ECO:0000313" key="3">
    <source>
        <dbReference type="Proteomes" id="UP000199088"/>
    </source>
</evidence>
<evidence type="ECO:0000259" key="1">
    <source>
        <dbReference type="PROSITE" id="PS51186"/>
    </source>
</evidence>
<dbReference type="Gene3D" id="3.40.630.30">
    <property type="match status" value="1"/>
</dbReference>
<accession>A0A1H0CB67</accession>
<name>A0A1H0CB67_9ACTN</name>
<proteinExistence type="predicted"/>
<dbReference type="InterPro" id="IPR000182">
    <property type="entry name" value="GNAT_dom"/>
</dbReference>
<protein>
    <submittedName>
        <fullName evidence="2">Acetyltransferase (GNAT) family protein</fullName>
    </submittedName>
</protein>
<keyword evidence="3" id="KW-1185">Reference proteome</keyword>
<reference evidence="3" key="1">
    <citation type="submission" date="2016-10" db="EMBL/GenBank/DDBJ databases">
        <authorList>
            <person name="Varghese N."/>
            <person name="Submissions S."/>
        </authorList>
    </citation>
    <scope>NUCLEOTIDE SEQUENCE [LARGE SCALE GENOMIC DNA]</scope>
    <source>
        <strain evidence="3">DSM 45843</strain>
    </source>
</reference>
<evidence type="ECO:0000313" key="2">
    <source>
        <dbReference type="EMBL" id="SDN55107.1"/>
    </source>
</evidence>
<dbReference type="AlphaFoldDB" id="A0A1H0CB67"/>
<dbReference type="Proteomes" id="UP000199088">
    <property type="component" value="Unassembled WGS sequence"/>
</dbReference>
<sequence>MGQRRSPLDVAELELLAARGWQGSETQPLGRWLLRAGGGGFTSRAHSALAVGDPGIPLAEAVDVVADWYAERGLRPCVQLPGRQARAADTAFAAAGWERDEDTLVLTVELDDEEPGPRATVAVTADPDEEWLTAARQHGDPLPAGAAAVLGNADRTAFASVRDVDGTVVAVARGVLTDDWLGITAVTVAERARRGGLATSLTRGLQSWAVDGGARWCYLQVVGGNTAARALYRRLGFIEHHRYHYRRAPVG</sequence>
<dbReference type="PROSITE" id="PS51186">
    <property type="entry name" value="GNAT"/>
    <property type="match status" value="1"/>
</dbReference>
<dbReference type="Pfam" id="PF24553">
    <property type="entry name" value="Rv0428c_C"/>
    <property type="match status" value="1"/>
</dbReference>
<gene>
    <name evidence="2" type="ORF">SAMN05660199_00255</name>
</gene>